<sequence>MISASALPVRILSAIGVFALNALIALLATAYAVATIAVRIVRRWGARRRNAGGGNDVLVHQESPRGGEWTS</sequence>
<evidence type="ECO:0000313" key="3">
    <source>
        <dbReference type="EMBL" id="WOF22882.1"/>
    </source>
</evidence>
<gene>
    <name evidence="3" type="ORF">N8K70_16035</name>
</gene>
<feature type="transmembrane region" description="Helical" evidence="2">
    <location>
        <begin position="12"/>
        <end position="41"/>
    </location>
</feature>
<feature type="region of interest" description="Disordered" evidence="1">
    <location>
        <begin position="49"/>
        <end position="71"/>
    </location>
</feature>
<accession>A0AA97FJX7</accession>
<dbReference type="EMBL" id="CP118157">
    <property type="protein sequence ID" value="WOF22882.1"/>
    <property type="molecule type" value="Genomic_DNA"/>
</dbReference>
<organism evidence="3 4">
    <name type="scientific">Microbacterium betulae</name>
    <dbReference type="NCBI Taxonomy" id="2981139"/>
    <lineage>
        <taxon>Bacteria</taxon>
        <taxon>Bacillati</taxon>
        <taxon>Actinomycetota</taxon>
        <taxon>Actinomycetes</taxon>
        <taxon>Micrococcales</taxon>
        <taxon>Microbacteriaceae</taxon>
        <taxon>Microbacterium</taxon>
    </lineage>
</organism>
<dbReference type="RefSeq" id="WP_317139354.1">
    <property type="nucleotide sequence ID" value="NZ_CP118157.1"/>
</dbReference>
<keyword evidence="2" id="KW-0812">Transmembrane</keyword>
<name>A0AA97FJX7_9MICO</name>
<evidence type="ECO:0000256" key="1">
    <source>
        <dbReference type="SAM" id="MobiDB-lite"/>
    </source>
</evidence>
<keyword evidence="2" id="KW-0472">Membrane</keyword>
<keyword evidence="2" id="KW-1133">Transmembrane helix</keyword>
<proteinExistence type="predicted"/>
<keyword evidence="4" id="KW-1185">Reference proteome</keyword>
<dbReference type="KEGG" id="mbet:N8K70_16035"/>
<protein>
    <submittedName>
        <fullName evidence="3">Uncharacterized protein</fullName>
    </submittedName>
</protein>
<evidence type="ECO:0000313" key="4">
    <source>
        <dbReference type="Proteomes" id="UP001305498"/>
    </source>
</evidence>
<reference evidence="3 4" key="1">
    <citation type="submission" date="2023-02" db="EMBL/GenBank/DDBJ databases">
        <title>Microbacterium betulae sp. nov., isolated from birch wood.</title>
        <authorList>
            <person name="Pasciak M."/>
            <person name="Pawlik K.J."/>
            <person name="Martynowski D."/>
            <person name="Laczmanski L."/>
            <person name="Ciekot J."/>
            <person name="Szponar B."/>
            <person name="Wojcik-Fatla A."/>
            <person name="Mackiewicz B."/>
            <person name="Farian E."/>
            <person name="Cholewa G."/>
            <person name="Cholewa A."/>
            <person name="Dutkiewicz J."/>
        </authorList>
    </citation>
    <scope>NUCLEOTIDE SEQUENCE [LARGE SCALE GENOMIC DNA]</scope>
    <source>
        <strain evidence="3 4">AB</strain>
    </source>
</reference>
<dbReference type="AlphaFoldDB" id="A0AA97FJX7"/>
<dbReference type="Proteomes" id="UP001305498">
    <property type="component" value="Chromosome"/>
</dbReference>
<evidence type="ECO:0000256" key="2">
    <source>
        <dbReference type="SAM" id="Phobius"/>
    </source>
</evidence>